<dbReference type="PANTHER" id="PTHR22855">
    <property type="entry name" value="ACETYL, PROPIONYL, PYRUVATE, AND GLUTACONYL CARBOXYLASE-RELATED"/>
    <property type="match status" value="1"/>
</dbReference>
<evidence type="ECO:0000313" key="4">
    <source>
        <dbReference type="Proteomes" id="UP001212042"/>
    </source>
</evidence>
<organism evidence="3 4">
    <name type="scientific">Pseudomonas aestuarii</name>
    <dbReference type="NCBI Taxonomy" id="3018340"/>
    <lineage>
        <taxon>Bacteria</taxon>
        <taxon>Pseudomonadati</taxon>
        <taxon>Pseudomonadota</taxon>
        <taxon>Gammaproteobacteria</taxon>
        <taxon>Pseudomonadales</taxon>
        <taxon>Pseudomonadaceae</taxon>
        <taxon>Pseudomonas</taxon>
    </lineage>
</organism>
<dbReference type="PANTHER" id="PTHR22855:SF13">
    <property type="entry name" value="METHYLCROTONOYL-COA CARBOXYLASE BETA CHAIN, MITOCHONDRIAL"/>
    <property type="match status" value="1"/>
</dbReference>
<reference evidence="3 4" key="1">
    <citation type="submission" date="2023-01" db="EMBL/GenBank/DDBJ databases">
        <title>Pseudomonas SA3-5T sp. nov., isolated from tidal flat sediment.</title>
        <authorList>
            <person name="Kim H.S."/>
            <person name="Kim J.-S."/>
            <person name="Suh M.K."/>
            <person name="Eom M.K."/>
            <person name="Lee J.-S."/>
        </authorList>
    </citation>
    <scope>NUCLEOTIDE SEQUENCE [LARGE SCALE GENOMIC DNA]</scope>
    <source>
        <strain evidence="3 4">SA3-5</strain>
    </source>
</reference>
<gene>
    <name evidence="3" type="ORF">PH586_07060</name>
</gene>
<sequence>MAILHTQINNRSPEFATNSAAMLAQVNDLRALLARVHEGGGEKAQHRHTSRGKLLPRERINRLLDLGSPFLEIGQLAAHGVYGEEVPAAGVIAGIGRVEGVECMIVANDATVKGGSYYPLTVKKHLRAQAIAQQNRLPCIYLVDSGGANLPRQDEVFPDREHFGRIFFNQANMSAMGIPQIAVVMGSCTAGGAYVPAMADEAIMVRNQATIFLAGPPLVKAATGEVVSAEDLGGADVHCKTSGVADHYADNDEHALALARRSIANLNWRKLGVLNNREPIAPLYDAEELYGVIPADAKQPFDVREVIARTVDGSLFDEFKALFGATLVCGFAHIQGYPVAILANNGILFAESAQKGAHFIELACQRGIPLLFLQNITGFMVGQKYEAGGIAKHGAKLVNAVACAKVPKFTVIIGGSFGAGNYGMCGRAYDPRFLWMWPNARIGVMGAEQAAGVLVQVKHEQAARAGHDFSAEEEAKLKQPILEQYERQGHPYYSSARLWDDGVIDPAQTREVLGLALSASLNAPIEPTTFGVFRM</sequence>
<dbReference type="InterPro" id="IPR045190">
    <property type="entry name" value="MCCB/AccD1-like"/>
</dbReference>
<dbReference type="InterPro" id="IPR029045">
    <property type="entry name" value="ClpP/crotonase-like_dom_sf"/>
</dbReference>
<dbReference type="RefSeq" id="WP_271347069.1">
    <property type="nucleotide sequence ID" value="NZ_JAQJZJ010000003.1"/>
</dbReference>
<evidence type="ECO:0000259" key="1">
    <source>
        <dbReference type="PROSITE" id="PS50980"/>
    </source>
</evidence>
<feature type="domain" description="CoA carboxyltransferase N-terminal" evidence="1">
    <location>
        <begin position="22"/>
        <end position="278"/>
    </location>
</feature>
<protein>
    <submittedName>
        <fullName evidence="3">Carboxyl transferase domain-containing protein</fullName>
    </submittedName>
</protein>
<comment type="caution">
    <text evidence="3">The sequence shown here is derived from an EMBL/GenBank/DDBJ whole genome shotgun (WGS) entry which is preliminary data.</text>
</comment>
<feature type="domain" description="CoA carboxyltransferase C-terminal" evidence="2">
    <location>
        <begin position="281"/>
        <end position="527"/>
    </location>
</feature>
<dbReference type="InterPro" id="IPR011763">
    <property type="entry name" value="COA_CT_C"/>
</dbReference>
<dbReference type="InterPro" id="IPR034733">
    <property type="entry name" value="AcCoA_carboxyl_beta"/>
</dbReference>
<keyword evidence="3" id="KW-0808">Transferase</keyword>
<accession>A0ABT4XD45</accession>
<name>A0ABT4XD45_9PSED</name>
<dbReference type="PROSITE" id="PS50989">
    <property type="entry name" value="COA_CT_CTER"/>
    <property type="match status" value="1"/>
</dbReference>
<dbReference type="SUPFAM" id="SSF52096">
    <property type="entry name" value="ClpP/crotonase"/>
    <property type="match status" value="2"/>
</dbReference>
<keyword evidence="4" id="KW-1185">Reference proteome</keyword>
<dbReference type="EMBL" id="JAQJZJ010000003">
    <property type="protein sequence ID" value="MDA7086140.1"/>
    <property type="molecule type" value="Genomic_DNA"/>
</dbReference>
<proteinExistence type="predicted"/>
<dbReference type="Pfam" id="PF01039">
    <property type="entry name" value="Carboxyl_trans"/>
    <property type="match status" value="1"/>
</dbReference>
<dbReference type="InterPro" id="IPR011762">
    <property type="entry name" value="COA_CT_N"/>
</dbReference>
<evidence type="ECO:0000313" key="3">
    <source>
        <dbReference type="EMBL" id="MDA7086140.1"/>
    </source>
</evidence>
<dbReference type="GO" id="GO:0016740">
    <property type="term" value="F:transferase activity"/>
    <property type="evidence" value="ECO:0007669"/>
    <property type="project" value="UniProtKB-KW"/>
</dbReference>
<dbReference type="Proteomes" id="UP001212042">
    <property type="component" value="Unassembled WGS sequence"/>
</dbReference>
<dbReference type="Gene3D" id="3.90.226.10">
    <property type="entry name" value="2-enoyl-CoA Hydratase, Chain A, domain 1"/>
    <property type="match status" value="2"/>
</dbReference>
<dbReference type="PROSITE" id="PS50980">
    <property type="entry name" value="COA_CT_NTER"/>
    <property type="match status" value="1"/>
</dbReference>
<evidence type="ECO:0000259" key="2">
    <source>
        <dbReference type="PROSITE" id="PS50989"/>
    </source>
</evidence>